<dbReference type="PANTHER" id="PTHR33133">
    <property type="entry name" value="OS08G0107100 PROTEIN-RELATED"/>
    <property type="match status" value="1"/>
</dbReference>
<feature type="transmembrane region" description="Helical" evidence="1">
    <location>
        <begin position="415"/>
        <end position="442"/>
    </location>
</feature>
<dbReference type="AlphaFoldDB" id="A0AAW0KR02"/>
<keyword evidence="1" id="KW-0472">Membrane</keyword>
<keyword evidence="3" id="KW-1185">Reference proteome</keyword>
<feature type="transmembrane region" description="Helical" evidence="1">
    <location>
        <begin position="580"/>
        <end position="612"/>
    </location>
</feature>
<keyword evidence="1" id="KW-0812">Transmembrane</keyword>
<feature type="transmembrane region" description="Helical" evidence="1">
    <location>
        <begin position="176"/>
        <end position="203"/>
    </location>
</feature>
<dbReference type="Proteomes" id="UP000237347">
    <property type="component" value="Unassembled WGS sequence"/>
</dbReference>
<evidence type="ECO:0000313" key="2">
    <source>
        <dbReference type="EMBL" id="KAK7841200.1"/>
    </source>
</evidence>
<feature type="transmembrane region" description="Helical" evidence="1">
    <location>
        <begin position="96"/>
        <end position="121"/>
    </location>
</feature>
<name>A0AAW0KR02_QUESU</name>
<organism evidence="2 3">
    <name type="scientific">Quercus suber</name>
    <name type="common">Cork oak</name>
    <dbReference type="NCBI Taxonomy" id="58331"/>
    <lineage>
        <taxon>Eukaryota</taxon>
        <taxon>Viridiplantae</taxon>
        <taxon>Streptophyta</taxon>
        <taxon>Embryophyta</taxon>
        <taxon>Tracheophyta</taxon>
        <taxon>Spermatophyta</taxon>
        <taxon>Magnoliopsida</taxon>
        <taxon>eudicotyledons</taxon>
        <taxon>Gunneridae</taxon>
        <taxon>Pentapetalae</taxon>
        <taxon>rosids</taxon>
        <taxon>fabids</taxon>
        <taxon>Fagales</taxon>
        <taxon>Fagaceae</taxon>
        <taxon>Quercus</taxon>
    </lineage>
</organism>
<reference evidence="2 3" key="1">
    <citation type="journal article" date="2018" name="Sci. Data">
        <title>The draft genome sequence of cork oak.</title>
        <authorList>
            <person name="Ramos A.M."/>
            <person name="Usie A."/>
            <person name="Barbosa P."/>
            <person name="Barros P.M."/>
            <person name="Capote T."/>
            <person name="Chaves I."/>
            <person name="Simoes F."/>
            <person name="Abreu I."/>
            <person name="Carrasquinho I."/>
            <person name="Faro C."/>
            <person name="Guimaraes J.B."/>
            <person name="Mendonca D."/>
            <person name="Nobrega F."/>
            <person name="Rodrigues L."/>
            <person name="Saibo N.J.M."/>
            <person name="Varela M.C."/>
            <person name="Egas C."/>
            <person name="Matos J."/>
            <person name="Miguel C.M."/>
            <person name="Oliveira M.M."/>
            <person name="Ricardo C.P."/>
            <person name="Goncalves S."/>
        </authorList>
    </citation>
    <scope>NUCLEOTIDE SEQUENCE [LARGE SCALE GENOMIC DNA]</scope>
    <source>
        <strain evidence="3">cv. HL8</strain>
    </source>
</reference>
<accession>A0AAW0KR02</accession>
<keyword evidence="1" id="KW-1133">Transmembrane helix</keyword>
<dbReference type="PANTHER" id="PTHR33133:SF51">
    <property type="entry name" value="THH1_TOM1_TOM3 DOMAIN-CONTAINING PROTEIN"/>
    <property type="match status" value="1"/>
</dbReference>
<feature type="transmembrane region" description="Helical" evidence="1">
    <location>
        <begin position="260"/>
        <end position="288"/>
    </location>
</feature>
<feature type="transmembrane region" description="Helical" evidence="1">
    <location>
        <begin position="27"/>
        <end position="50"/>
    </location>
</feature>
<comment type="caution">
    <text evidence="2">The sequence shown here is derived from an EMBL/GenBank/DDBJ whole genome shotgun (WGS) entry which is preliminary data.</text>
</comment>
<evidence type="ECO:0000313" key="3">
    <source>
        <dbReference type="Proteomes" id="UP000237347"/>
    </source>
</evidence>
<feature type="transmembrane region" description="Helical" evidence="1">
    <location>
        <begin position="462"/>
        <end position="488"/>
    </location>
</feature>
<feature type="transmembrane region" description="Helical" evidence="1">
    <location>
        <begin position="549"/>
        <end position="568"/>
    </location>
</feature>
<gene>
    <name evidence="2" type="ORF">CFP56_015688</name>
</gene>
<feature type="transmembrane region" description="Helical" evidence="1">
    <location>
        <begin position="224"/>
        <end position="244"/>
    </location>
</feature>
<evidence type="ECO:0000256" key="1">
    <source>
        <dbReference type="SAM" id="Phobius"/>
    </source>
</evidence>
<proteinExistence type="predicted"/>
<protein>
    <submittedName>
        <fullName evidence="2">Uncharacterized protein</fullName>
    </submittedName>
</protein>
<feature type="transmembrane region" description="Helical" evidence="1">
    <location>
        <begin position="495"/>
        <end position="514"/>
    </location>
</feature>
<feature type="transmembrane region" description="Helical" evidence="1">
    <location>
        <begin position="142"/>
        <end position="170"/>
    </location>
</feature>
<sequence>MDREQEEMQFLGLFGIYKEAFKIMYSWWRLFGQISLVLILPLSVIVLVHIEVSEVLLSKIVHNEIVLDDTRAGSPTYNKVSDVFSSEWTTYWLFKVAYITILPILSLLYTSAVVYTIACIYTGREVDFKKVMSVVPKVWKRLIATFFYSGLFFVVYSIVAVVIFICILGFGSTKAFIVFGILYCVGLVYMTIVWQLASVVTVLEDAYGFRALIKSKALLQGKMGVAALVFLKLNISFLIIQGLFENLVVHGVSLGIVSRVGYGVLCSLLLSSLFLFGLVVLTVLYFVCKSYHHEHINKSALSVHLEVYLGEYVPLNARDVQLEHYHGTRRDAISRSLWYLQRSFQDHVLMEETLRPNQLGLNPSSVRNLPVSEVLLSKIVHNEIVLDDTRAGSPTYNKVSDVLSSEWTTYWLFKAAYFTILLILSLLSTSAVVYTIACIYTGREVDFKKVMSVVPKVWRRLMATFLCSYLFFFVYHILAFVVLVICILGFGSTKAFFSISVVLIILFLVGFVYLTIVWQLASVVTVLEDTYGFGAMIKSKALIQGKMGVTALVFLKLNFSFAIIQGLFENLVVHGASLGIVSRVGFGVLCSLLLFNLFLFGLVVQTVLYFVCKSYHHENIDKSALSDHLEVYLGEYVPLKARDVQLEQYHV</sequence>
<dbReference type="EMBL" id="PKMF04000246">
    <property type="protein sequence ID" value="KAK7841200.1"/>
    <property type="molecule type" value="Genomic_DNA"/>
</dbReference>